<accession>A0AAW1QF23</accession>
<comment type="caution">
    <text evidence="2">The sequence shown here is derived from an EMBL/GenBank/DDBJ whole genome shotgun (WGS) entry which is preliminary data.</text>
</comment>
<feature type="transmembrane region" description="Helical" evidence="1">
    <location>
        <begin position="28"/>
        <end position="47"/>
    </location>
</feature>
<dbReference type="EMBL" id="JALJOR010000003">
    <property type="protein sequence ID" value="KAK9819948.1"/>
    <property type="molecule type" value="Genomic_DNA"/>
</dbReference>
<keyword evidence="1" id="KW-1133">Transmembrane helix</keyword>
<evidence type="ECO:0000313" key="3">
    <source>
        <dbReference type="Proteomes" id="UP001489004"/>
    </source>
</evidence>
<gene>
    <name evidence="2" type="ORF">WJX72_004267</name>
</gene>
<sequence>MQHLTFGNRKLEFCFERVADSRARQTSICIRGGLLAGWAAAFARMLALAEWAPNVRQTAVLTLCAATMLILAFGAAYLQWFVDARGSAEGTKCYLMVALGVVEGDACPYAVCAEQQAAVVCFGSLLDSLCTQDALLQGVAVAVMTTL</sequence>
<dbReference type="AlphaFoldDB" id="A0AAW1QF23"/>
<reference evidence="2 3" key="1">
    <citation type="journal article" date="2024" name="Nat. Commun.">
        <title>Phylogenomics reveals the evolutionary origins of lichenization in chlorophyte algae.</title>
        <authorList>
            <person name="Puginier C."/>
            <person name="Libourel C."/>
            <person name="Otte J."/>
            <person name="Skaloud P."/>
            <person name="Haon M."/>
            <person name="Grisel S."/>
            <person name="Petersen M."/>
            <person name="Berrin J.G."/>
            <person name="Delaux P.M."/>
            <person name="Dal Grande F."/>
            <person name="Keller J."/>
        </authorList>
    </citation>
    <scope>NUCLEOTIDE SEQUENCE [LARGE SCALE GENOMIC DNA]</scope>
    <source>
        <strain evidence="2 3">SAG 2043</strain>
    </source>
</reference>
<evidence type="ECO:0000313" key="2">
    <source>
        <dbReference type="EMBL" id="KAK9819948.1"/>
    </source>
</evidence>
<dbReference type="Proteomes" id="UP001489004">
    <property type="component" value="Unassembled WGS sequence"/>
</dbReference>
<feature type="transmembrane region" description="Helical" evidence="1">
    <location>
        <begin position="59"/>
        <end position="82"/>
    </location>
</feature>
<keyword evidence="1" id="KW-0472">Membrane</keyword>
<protein>
    <submittedName>
        <fullName evidence="2">Uncharacterized protein</fullName>
    </submittedName>
</protein>
<keyword evidence="1" id="KW-0812">Transmembrane</keyword>
<organism evidence="2 3">
    <name type="scientific">[Myrmecia] bisecta</name>
    <dbReference type="NCBI Taxonomy" id="41462"/>
    <lineage>
        <taxon>Eukaryota</taxon>
        <taxon>Viridiplantae</taxon>
        <taxon>Chlorophyta</taxon>
        <taxon>core chlorophytes</taxon>
        <taxon>Trebouxiophyceae</taxon>
        <taxon>Trebouxiales</taxon>
        <taxon>Trebouxiaceae</taxon>
        <taxon>Myrmecia</taxon>
    </lineage>
</organism>
<name>A0AAW1QF23_9CHLO</name>
<proteinExistence type="predicted"/>
<keyword evidence="3" id="KW-1185">Reference proteome</keyword>
<evidence type="ECO:0000256" key="1">
    <source>
        <dbReference type="SAM" id="Phobius"/>
    </source>
</evidence>